<evidence type="ECO:0000256" key="2">
    <source>
        <dbReference type="PROSITE-ProRule" id="PRU00708"/>
    </source>
</evidence>
<dbReference type="Pfam" id="PF01535">
    <property type="entry name" value="PPR"/>
    <property type="match status" value="2"/>
</dbReference>
<dbReference type="HOGENOM" id="CLU_002706_0_0_1"/>
<keyword evidence="1" id="KW-0677">Repeat</keyword>
<feature type="repeat" description="PPR" evidence="2">
    <location>
        <begin position="36"/>
        <end position="70"/>
    </location>
</feature>
<dbReference type="OMA" id="GRDHFYC"/>
<dbReference type="NCBIfam" id="TIGR00756">
    <property type="entry name" value="PPR"/>
    <property type="match status" value="2"/>
</dbReference>
<keyword evidence="4" id="KW-1185">Reference proteome</keyword>
<dbReference type="InterPro" id="IPR046960">
    <property type="entry name" value="PPR_At4g14850-like_plant"/>
</dbReference>
<dbReference type="PANTHER" id="PTHR47926">
    <property type="entry name" value="PENTATRICOPEPTIDE REPEAT-CONTAINING PROTEIN"/>
    <property type="match status" value="1"/>
</dbReference>
<proteinExistence type="predicted"/>
<dbReference type="GO" id="GO:0003723">
    <property type="term" value="F:RNA binding"/>
    <property type="evidence" value="ECO:0007669"/>
    <property type="project" value="InterPro"/>
</dbReference>
<dbReference type="OrthoDB" id="185373at2759"/>
<dbReference type="AlphaFoldDB" id="D8RAA1"/>
<dbReference type="GO" id="GO:0009451">
    <property type="term" value="P:RNA modification"/>
    <property type="evidence" value="ECO:0007669"/>
    <property type="project" value="InterPro"/>
</dbReference>
<protein>
    <recommendedName>
        <fullName evidence="5">Pentacotripeptide-repeat region of PRORP domain-containing protein</fullName>
    </recommendedName>
</protein>
<accession>D8RAA1</accession>
<dbReference type="PANTHER" id="PTHR47926:SF533">
    <property type="entry name" value="DYW DOMAIN-CONTAINING PROTEIN"/>
    <property type="match status" value="1"/>
</dbReference>
<reference evidence="3 4" key="1">
    <citation type="journal article" date="2011" name="Science">
        <title>The Selaginella genome identifies genetic changes associated with the evolution of vascular plants.</title>
        <authorList>
            <person name="Banks J.A."/>
            <person name="Nishiyama T."/>
            <person name="Hasebe M."/>
            <person name="Bowman J.L."/>
            <person name="Gribskov M."/>
            <person name="dePamphilis C."/>
            <person name="Albert V.A."/>
            <person name="Aono N."/>
            <person name="Aoyama T."/>
            <person name="Ambrose B.A."/>
            <person name="Ashton N.W."/>
            <person name="Axtell M.J."/>
            <person name="Barker E."/>
            <person name="Barker M.S."/>
            <person name="Bennetzen J.L."/>
            <person name="Bonawitz N.D."/>
            <person name="Chapple C."/>
            <person name="Cheng C."/>
            <person name="Correa L.G."/>
            <person name="Dacre M."/>
            <person name="DeBarry J."/>
            <person name="Dreyer I."/>
            <person name="Elias M."/>
            <person name="Engstrom E.M."/>
            <person name="Estelle M."/>
            <person name="Feng L."/>
            <person name="Finet C."/>
            <person name="Floyd S.K."/>
            <person name="Frommer W.B."/>
            <person name="Fujita T."/>
            <person name="Gramzow L."/>
            <person name="Gutensohn M."/>
            <person name="Harholt J."/>
            <person name="Hattori M."/>
            <person name="Heyl A."/>
            <person name="Hirai T."/>
            <person name="Hiwatashi Y."/>
            <person name="Ishikawa M."/>
            <person name="Iwata M."/>
            <person name="Karol K.G."/>
            <person name="Koehler B."/>
            <person name="Kolukisaoglu U."/>
            <person name="Kubo M."/>
            <person name="Kurata T."/>
            <person name="Lalonde S."/>
            <person name="Li K."/>
            <person name="Li Y."/>
            <person name="Litt A."/>
            <person name="Lyons E."/>
            <person name="Manning G."/>
            <person name="Maruyama T."/>
            <person name="Michael T.P."/>
            <person name="Mikami K."/>
            <person name="Miyazaki S."/>
            <person name="Morinaga S."/>
            <person name="Murata T."/>
            <person name="Mueller-Roeber B."/>
            <person name="Nelson D.R."/>
            <person name="Obara M."/>
            <person name="Oguri Y."/>
            <person name="Olmstead R.G."/>
            <person name="Onodera N."/>
            <person name="Petersen B.L."/>
            <person name="Pils B."/>
            <person name="Prigge M."/>
            <person name="Rensing S.A."/>
            <person name="Riano-Pachon D.M."/>
            <person name="Roberts A.W."/>
            <person name="Sato Y."/>
            <person name="Scheller H.V."/>
            <person name="Schulz B."/>
            <person name="Schulz C."/>
            <person name="Shakirov E.V."/>
            <person name="Shibagaki N."/>
            <person name="Shinohara N."/>
            <person name="Shippen D.E."/>
            <person name="Soerensen I."/>
            <person name="Sotooka R."/>
            <person name="Sugimoto N."/>
            <person name="Sugita M."/>
            <person name="Sumikawa N."/>
            <person name="Tanurdzic M."/>
            <person name="Theissen G."/>
            <person name="Ulvskov P."/>
            <person name="Wakazuki S."/>
            <person name="Weng J.K."/>
            <person name="Willats W.W."/>
            <person name="Wipf D."/>
            <person name="Wolf P.G."/>
            <person name="Yang L."/>
            <person name="Zimmer A.D."/>
            <person name="Zhu Q."/>
            <person name="Mitros T."/>
            <person name="Hellsten U."/>
            <person name="Loque D."/>
            <person name="Otillar R."/>
            <person name="Salamov A."/>
            <person name="Schmutz J."/>
            <person name="Shapiro H."/>
            <person name="Lindquist E."/>
            <person name="Lucas S."/>
            <person name="Rokhsar D."/>
            <person name="Grigoriev I.V."/>
        </authorList>
    </citation>
    <scope>NUCLEOTIDE SEQUENCE [LARGE SCALE GENOMIC DNA]</scope>
</reference>
<dbReference type="KEGG" id="smo:SELMODRAFT_88850"/>
<gene>
    <name evidence="3" type="ORF">SELMODRAFT_88850</name>
</gene>
<dbReference type="EMBL" id="GL377574">
    <property type="protein sequence ID" value="EFJ31294.1"/>
    <property type="molecule type" value="Genomic_DNA"/>
</dbReference>
<dbReference type="Gramene" id="EFJ31294">
    <property type="protein sequence ID" value="EFJ31294"/>
    <property type="gene ID" value="SELMODRAFT_88850"/>
</dbReference>
<dbReference type="Proteomes" id="UP000001514">
    <property type="component" value="Unassembled WGS sequence"/>
</dbReference>
<dbReference type="FunFam" id="1.25.40.10:FF:000090">
    <property type="entry name" value="Pentatricopeptide repeat-containing protein, chloroplastic"/>
    <property type="match status" value="1"/>
</dbReference>
<dbReference type="Pfam" id="PF13041">
    <property type="entry name" value="PPR_2"/>
    <property type="match status" value="1"/>
</dbReference>
<dbReference type="PROSITE" id="PS51375">
    <property type="entry name" value="PPR"/>
    <property type="match status" value="1"/>
</dbReference>
<evidence type="ECO:0000313" key="3">
    <source>
        <dbReference type="EMBL" id="EFJ31294.1"/>
    </source>
</evidence>
<evidence type="ECO:0000313" key="4">
    <source>
        <dbReference type="Proteomes" id="UP000001514"/>
    </source>
</evidence>
<sequence length="218" mass="24249">MAETTIVAQTAMLAAYAQNGHVKEAKELFNSMPRTSFVSWNAMVTAYAQNGHPREALELFHSMVLHGERPDEMTFSSILLASSHNGMADRGWSYFASMVPDYCVRPGRDHFYCMVDAFGRAGRLAEAMELAERMPFEADVVVWRSLLGACRTSRDVETGALIAHKLFEADPGDSVAYTILAGMFATAGMKDEEAKVMKLMEQNCDNKNHQVSQPRLLE</sequence>
<dbReference type="InterPro" id="IPR002885">
    <property type="entry name" value="PPR_rpt"/>
</dbReference>
<dbReference type="eggNOG" id="KOG4197">
    <property type="taxonomic scope" value="Eukaryota"/>
</dbReference>
<dbReference type="InParanoid" id="D8RAA1"/>
<organism evidence="4">
    <name type="scientific">Selaginella moellendorffii</name>
    <name type="common">Spikemoss</name>
    <dbReference type="NCBI Taxonomy" id="88036"/>
    <lineage>
        <taxon>Eukaryota</taxon>
        <taxon>Viridiplantae</taxon>
        <taxon>Streptophyta</taxon>
        <taxon>Embryophyta</taxon>
        <taxon>Tracheophyta</taxon>
        <taxon>Lycopodiopsida</taxon>
        <taxon>Selaginellales</taxon>
        <taxon>Selaginellaceae</taxon>
        <taxon>Selaginella</taxon>
    </lineage>
</organism>
<name>D8RAA1_SELML</name>
<evidence type="ECO:0008006" key="5">
    <source>
        <dbReference type="Google" id="ProtNLM"/>
    </source>
</evidence>
<dbReference type="InterPro" id="IPR011990">
    <property type="entry name" value="TPR-like_helical_dom_sf"/>
</dbReference>
<dbReference type="Gene3D" id="1.25.40.10">
    <property type="entry name" value="Tetratricopeptide repeat domain"/>
    <property type="match status" value="1"/>
</dbReference>
<evidence type="ECO:0000256" key="1">
    <source>
        <dbReference type="ARBA" id="ARBA00022737"/>
    </source>
</evidence>